<feature type="transmembrane region" description="Helical" evidence="6">
    <location>
        <begin position="432"/>
        <end position="455"/>
    </location>
</feature>
<feature type="transmembrane region" description="Helical" evidence="6">
    <location>
        <begin position="325"/>
        <end position="342"/>
    </location>
</feature>
<dbReference type="PANTHER" id="PTHR11328:SF28">
    <property type="entry name" value="MAJOR FACILITATOR SUPERFAMILY DOMAIN-CONTAINING PROTEIN 12"/>
    <property type="match status" value="1"/>
</dbReference>
<dbReference type="Gene3D" id="1.20.1250.20">
    <property type="entry name" value="MFS general substrate transporter like domains"/>
    <property type="match status" value="2"/>
</dbReference>
<protein>
    <submittedName>
        <fullName evidence="8">Major facilitator superfamily protein</fullName>
    </submittedName>
</protein>
<dbReference type="GO" id="GO:0015293">
    <property type="term" value="F:symporter activity"/>
    <property type="evidence" value="ECO:0007669"/>
    <property type="project" value="InterPro"/>
</dbReference>
<dbReference type="InterPro" id="IPR039672">
    <property type="entry name" value="MFS_2"/>
</dbReference>
<evidence type="ECO:0000256" key="1">
    <source>
        <dbReference type="ARBA" id="ARBA00004651"/>
    </source>
</evidence>
<feature type="transmembrane region" description="Helical" evidence="6">
    <location>
        <begin position="261"/>
        <end position="283"/>
    </location>
</feature>
<feature type="domain" description="Major facilitator superfamily (MFS) profile" evidence="7">
    <location>
        <begin position="258"/>
        <end position="473"/>
    </location>
</feature>
<keyword evidence="9" id="KW-1185">Reference proteome</keyword>
<dbReference type="GO" id="GO:0005886">
    <property type="term" value="C:plasma membrane"/>
    <property type="evidence" value="ECO:0007669"/>
    <property type="project" value="UniProtKB-SubCell"/>
</dbReference>
<feature type="transmembrane region" description="Helical" evidence="6">
    <location>
        <begin position="40"/>
        <end position="63"/>
    </location>
</feature>
<sequence>MSTPPRTTRAEDGAPAVARMTGDASARATGPRPRAGDLSLYAAGSVGMGLWVTVPGLLLLYFLTQTLGVPPFLAGTTLLLPKIIDIVVHPLLGSLSDRQARRASHRRTLLTWGLLLPAAWIALFSVPAGLTGTTAAWWVGGCYVAGNLLFACFQVPYLTTPSDLRIGYHERTRVFVFRMAFLTLGLLAAGVSAPVLVASGDRSAYTRMALLLAGPLLLSGLLALTGVRRLTGHCGFRVPGRRAHSVRHDLKAAWRDRDYRALLLSYLFTGTTTHLFLAALPFYTEYELGDRKLTAVLMGAFLVPATLVGPVWMRLSRRIGKQRGLLLAQGVFLAGSLALLPGRVLGTAVITVVVVLMGAAFAGLQLFAFSMLPDVVAAAEERGVAHAGAYTGVWTATEATGTATGPYVYAALLAVAGFVSTADGHTTSQPSAALSALLWGFTALPAVLMALAVFFQRRYTLDEVAGVDREAGA</sequence>
<dbReference type="PANTHER" id="PTHR11328">
    <property type="entry name" value="MAJOR FACILITATOR SUPERFAMILY DOMAIN-CONTAINING PROTEIN"/>
    <property type="match status" value="1"/>
</dbReference>
<feature type="transmembrane region" description="Helical" evidence="6">
    <location>
        <begin position="179"/>
        <end position="198"/>
    </location>
</feature>
<evidence type="ECO:0000313" key="8">
    <source>
        <dbReference type="EMBL" id="BAU88296.1"/>
    </source>
</evidence>
<evidence type="ECO:0000256" key="4">
    <source>
        <dbReference type="ARBA" id="ARBA00023136"/>
    </source>
</evidence>
<comment type="subcellular location">
    <subcellularLocation>
        <location evidence="1">Cell membrane</location>
        <topology evidence="1">Multi-pass membrane protein</topology>
    </subcellularLocation>
</comment>
<name>A0A169PQC0_STRLU</name>
<dbReference type="Pfam" id="PF13347">
    <property type="entry name" value="MFS_2"/>
    <property type="match status" value="1"/>
</dbReference>
<dbReference type="GO" id="GO:0008643">
    <property type="term" value="P:carbohydrate transport"/>
    <property type="evidence" value="ECO:0007669"/>
    <property type="project" value="InterPro"/>
</dbReference>
<keyword evidence="3 6" id="KW-1133">Transmembrane helix</keyword>
<dbReference type="InterPro" id="IPR020846">
    <property type="entry name" value="MFS_dom"/>
</dbReference>
<proteinExistence type="predicted"/>
<feature type="transmembrane region" description="Helical" evidence="6">
    <location>
        <begin position="407"/>
        <end position="426"/>
    </location>
</feature>
<dbReference type="InterPro" id="IPR036259">
    <property type="entry name" value="MFS_trans_sf"/>
</dbReference>
<feature type="region of interest" description="Disordered" evidence="5">
    <location>
        <begin position="1"/>
        <end position="32"/>
    </location>
</feature>
<gene>
    <name evidence="8" type="ORF">SLA_7430</name>
</gene>
<keyword evidence="4 6" id="KW-0472">Membrane</keyword>
<feature type="transmembrane region" description="Helical" evidence="6">
    <location>
        <begin position="136"/>
        <end position="158"/>
    </location>
</feature>
<organism evidence="8 9">
    <name type="scientific">Streptomyces laurentii</name>
    <dbReference type="NCBI Taxonomy" id="39478"/>
    <lineage>
        <taxon>Bacteria</taxon>
        <taxon>Bacillati</taxon>
        <taxon>Actinomycetota</taxon>
        <taxon>Actinomycetes</taxon>
        <taxon>Kitasatosporales</taxon>
        <taxon>Streptomycetaceae</taxon>
        <taxon>Streptomyces</taxon>
    </lineage>
</organism>
<dbReference type="RefSeq" id="WP_359885590.1">
    <property type="nucleotide sequence ID" value="NZ_JBEYHT010000106.1"/>
</dbReference>
<accession>A0A169PQC0</accession>
<feature type="transmembrane region" description="Helical" evidence="6">
    <location>
        <begin position="295"/>
        <end position="313"/>
    </location>
</feature>
<feature type="transmembrane region" description="Helical" evidence="6">
    <location>
        <begin position="69"/>
        <end position="88"/>
    </location>
</feature>
<feature type="transmembrane region" description="Helical" evidence="6">
    <location>
        <begin position="204"/>
        <end position="227"/>
    </location>
</feature>
<evidence type="ECO:0000256" key="2">
    <source>
        <dbReference type="ARBA" id="ARBA00022692"/>
    </source>
</evidence>
<evidence type="ECO:0000256" key="6">
    <source>
        <dbReference type="SAM" id="Phobius"/>
    </source>
</evidence>
<dbReference type="SUPFAM" id="SSF103473">
    <property type="entry name" value="MFS general substrate transporter"/>
    <property type="match status" value="1"/>
</dbReference>
<evidence type="ECO:0000256" key="5">
    <source>
        <dbReference type="SAM" id="MobiDB-lite"/>
    </source>
</evidence>
<keyword evidence="2 6" id="KW-0812">Transmembrane</keyword>
<dbReference type="AlphaFoldDB" id="A0A169PQC0"/>
<reference evidence="8 9" key="1">
    <citation type="journal article" date="2016" name="Genome Announc.">
        <title>Complete Genome Sequence of Thiostrepton-Producing Streptomyces laurentii ATCC 31255.</title>
        <authorList>
            <person name="Doi K."/>
            <person name="Fujino Y."/>
            <person name="Nagayoshi Y."/>
            <person name="Ohshima T."/>
            <person name="Ogata S."/>
        </authorList>
    </citation>
    <scope>NUCLEOTIDE SEQUENCE [LARGE SCALE GENOMIC DNA]</scope>
    <source>
        <strain evidence="8 9">ATCC 31255</strain>
    </source>
</reference>
<evidence type="ECO:0000259" key="7">
    <source>
        <dbReference type="PROSITE" id="PS50850"/>
    </source>
</evidence>
<feature type="transmembrane region" description="Helical" evidence="6">
    <location>
        <begin position="109"/>
        <end position="130"/>
    </location>
</feature>
<dbReference type="KEGG" id="slau:SLA_7430"/>
<feature type="transmembrane region" description="Helical" evidence="6">
    <location>
        <begin position="348"/>
        <end position="372"/>
    </location>
</feature>
<dbReference type="EMBL" id="AP017424">
    <property type="protein sequence ID" value="BAU88296.1"/>
    <property type="molecule type" value="Genomic_DNA"/>
</dbReference>
<evidence type="ECO:0000313" key="9">
    <source>
        <dbReference type="Proteomes" id="UP000217676"/>
    </source>
</evidence>
<dbReference type="PROSITE" id="PS50850">
    <property type="entry name" value="MFS"/>
    <property type="match status" value="1"/>
</dbReference>
<dbReference type="Proteomes" id="UP000217676">
    <property type="component" value="Chromosome"/>
</dbReference>
<evidence type="ECO:0000256" key="3">
    <source>
        <dbReference type="ARBA" id="ARBA00022989"/>
    </source>
</evidence>